<dbReference type="AlphaFoldDB" id="A0A5Y0S3A9"/>
<dbReference type="Proteomes" id="UP000839827">
    <property type="component" value="Unassembled WGS sequence"/>
</dbReference>
<sequence length="105" mass="12455">MNDTERLYADFLQIMNEKFKSELLNIFPETHAAANAIQSDPYGRITSETLDIVTSALTPLTLRRLKHEINEWIDEEFSYLDCQWDKSYAYAQKERLFRVLSGRYR</sequence>
<evidence type="ECO:0000313" key="1">
    <source>
        <dbReference type="EMBL" id="ECB1916271.1"/>
    </source>
</evidence>
<protein>
    <submittedName>
        <fullName evidence="2">Uncharacterized protein</fullName>
    </submittedName>
</protein>
<dbReference type="EMBL" id="AAHYLK010000108">
    <property type="protein sequence ID" value="ECB7109942.1"/>
    <property type="molecule type" value="Genomic_DNA"/>
</dbReference>
<organism evidence="2">
    <name type="scientific">Salmonella newport</name>
    <dbReference type="NCBI Taxonomy" id="108619"/>
    <lineage>
        <taxon>Bacteria</taxon>
        <taxon>Pseudomonadati</taxon>
        <taxon>Pseudomonadota</taxon>
        <taxon>Gammaproteobacteria</taxon>
        <taxon>Enterobacterales</taxon>
        <taxon>Enterobacteriaceae</taxon>
        <taxon>Salmonella</taxon>
    </lineage>
</organism>
<comment type="caution">
    <text evidence="2">The sequence shown here is derived from an EMBL/GenBank/DDBJ whole genome shotgun (WGS) entry which is preliminary data.</text>
</comment>
<reference evidence="2" key="1">
    <citation type="submission" date="2019-03" db="EMBL/GenBank/DDBJ databases">
        <authorList>
            <person name="Ashton P.M."/>
            <person name="Dallman T."/>
            <person name="Nair S."/>
            <person name="De Pinna E."/>
            <person name="Peters T."/>
            <person name="Grant K."/>
        </authorList>
    </citation>
    <scope>NUCLEOTIDE SEQUENCE [LARGE SCALE GENOMIC DNA]</scope>
    <source>
        <strain evidence="2">271153</strain>
        <strain evidence="1">500372</strain>
    </source>
</reference>
<accession>A0A5Y0S3A9</accession>
<proteinExistence type="predicted"/>
<dbReference type="EMBL" id="AAHWTY010000258">
    <property type="protein sequence ID" value="ECB1916271.1"/>
    <property type="molecule type" value="Genomic_DNA"/>
</dbReference>
<name>A0A5Y0S3A9_SALNE</name>
<evidence type="ECO:0000313" key="2">
    <source>
        <dbReference type="EMBL" id="ECB7109942.1"/>
    </source>
</evidence>
<gene>
    <name evidence="2" type="ORF">E1A34_28735</name>
    <name evidence="1" type="ORF">EVG73_28825</name>
</gene>